<protein>
    <submittedName>
        <fullName evidence="2">Uncharacterized protein</fullName>
    </submittedName>
</protein>
<feature type="transmembrane region" description="Helical" evidence="1">
    <location>
        <begin position="21"/>
        <end position="43"/>
    </location>
</feature>
<proteinExistence type="predicted"/>
<dbReference type="STRING" id="188872.SAMN03080602_01903"/>
<keyword evidence="3" id="KW-1185">Reference proteome</keyword>
<evidence type="ECO:0000313" key="2">
    <source>
        <dbReference type="EMBL" id="SMG28013.1"/>
    </source>
</evidence>
<gene>
    <name evidence="2" type="ORF">SAMN03080602_01903</name>
</gene>
<evidence type="ECO:0000256" key="1">
    <source>
        <dbReference type="SAM" id="Phobius"/>
    </source>
</evidence>
<keyword evidence="1" id="KW-0472">Membrane</keyword>
<dbReference type="EMBL" id="FXAO01000003">
    <property type="protein sequence ID" value="SMG28013.1"/>
    <property type="molecule type" value="Genomic_DNA"/>
</dbReference>
<name>A0A1X7JL14_9FLAO</name>
<organism evidence="2 3">
    <name type="scientific">Arenibacter troitsensis</name>
    <dbReference type="NCBI Taxonomy" id="188872"/>
    <lineage>
        <taxon>Bacteria</taxon>
        <taxon>Pseudomonadati</taxon>
        <taxon>Bacteroidota</taxon>
        <taxon>Flavobacteriia</taxon>
        <taxon>Flavobacteriales</taxon>
        <taxon>Flavobacteriaceae</taxon>
        <taxon>Arenibacter</taxon>
    </lineage>
</organism>
<reference evidence="3" key="1">
    <citation type="submission" date="2017-04" db="EMBL/GenBank/DDBJ databases">
        <authorList>
            <person name="Varghese N."/>
            <person name="Submissions S."/>
        </authorList>
    </citation>
    <scope>NUCLEOTIDE SEQUENCE [LARGE SCALE GENOMIC DNA]</scope>
    <source>
        <strain evidence="3">DSM 19835</strain>
    </source>
</reference>
<dbReference type="Proteomes" id="UP000193420">
    <property type="component" value="Unassembled WGS sequence"/>
</dbReference>
<evidence type="ECO:0000313" key="3">
    <source>
        <dbReference type="Proteomes" id="UP000193420"/>
    </source>
</evidence>
<dbReference type="AlphaFoldDB" id="A0A1X7JL14"/>
<sequence>MEKDLDWWLKMIKHHISKIYRAPRFFLVLFICNLLNFNAVGLLKGVGGRNPEQKDVVSGFESELLGQLRYRCESLFLGQLIA</sequence>
<accession>A0A1X7JL14</accession>
<keyword evidence="1" id="KW-1133">Transmembrane helix</keyword>
<keyword evidence="1" id="KW-0812">Transmembrane</keyword>